<keyword evidence="1" id="KW-0175">Coiled coil</keyword>
<proteinExistence type="predicted"/>
<keyword evidence="3" id="KW-1185">Reference proteome</keyword>
<dbReference type="Gene3D" id="1.20.1480.30">
    <property type="entry name" value="Designed four-helix bundle protein"/>
    <property type="match status" value="1"/>
</dbReference>
<organism evidence="2 3">
    <name type="scientific">Potamilus streckersoni</name>
    <dbReference type="NCBI Taxonomy" id="2493646"/>
    <lineage>
        <taxon>Eukaryota</taxon>
        <taxon>Metazoa</taxon>
        <taxon>Spiralia</taxon>
        <taxon>Lophotrochozoa</taxon>
        <taxon>Mollusca</taxon>
        <taxon>Bivalvia</taxon>
        <taxon>Autobranchia</taxon>
        <taxon>Heteroconchia</taxon>
        <taxon>Palaeoheterodonta</taxon>
        <taxon>Unionida</taxon>
        <taxon>Unionoidea</taxon>
        <taxon>Unionidae</taxon>
        <taxon>Ambleminae</taxon>
        <taxon>Lampsilini</taxon>
        <taxon>Potamilus</taxon>
    </lineage>
</organism>
<dbReference type="Proteomes" id="UP001195483">
    <property type="component" value="Unassembled WGS sequence"/>
</dbReference>
<dbReference type="SUPFAM" id="SSF90257">
    <property type="entry name" value="Myosin rod fragments"/>
    <property type="match status" value="1"/>
</dbReference>
<gene>
    <name evidence="2" type="ORF">CHS0354_010318</name>
</gene>
<protein>
    <submittedName>
        <fullName evidence="2">Uncharacterized protein</fullName>
    </submittedName>
</protein>
<feature type="coiled-coil region" evidence="1">
    <location>
        <begin position="42"/>
        <end position="111"/>
    </location>
</feature>
<name>A0AAE0TDY1_9BIVA</name>
<evidence type="ECO:0000256" key="1">
    <source>
        <dbReference type="SAM" id="Coils"/>
    </source>
</evidence>
<reference evidence="2" key="1">
    <citation type="journal article" date="2021" name="Genome Biol. Evol.">
        <title>A High-Quality Reference Genome for a Parasitic Bivalve with Doubly Uniparental Inheritance (Bivalvia: Unionida).</title>
        <authorList>
            <person name="Smith C.H."/>
        </authorList>
    </citation>
    <scope>NUCLEOTIDE SEQUENCE</scope>
    <source>
        <strain evidence="2">CHS0354</strain>
    </source>
</reference>
<accession>A0AAE0TDY1</accession>
<dbReference type="AlphaFoldDB" id="A0AAE0TDY1"/>
<evidence type="ECO:0000313" key="2">
    <source>
        <dbReference type="EMBL" id="KAK3608471.1"/>
    </source>
</evidence>
<evidence type="ECO:0000313" key="3">
    <source>
        <dbReference type="Proteomes" id="UP001195483"/>
    </source>
</evidence>
<comment type="caution">
    <text evidence="2">The sequence shown here is derived from an EMBL/GenBank/DDBJ whole genome shotgun (WGS) entry which is preliminary data.</text>
</comment>
<reference evidence="2" key="2">
    <citation type="journal article" date="2021" name="Genome Biol. Evol.">
        <title>Developing a high-quality reference genome for a parasitic bivalve with doubly uniparental inheritance (Bivalvia: Unionida).</title>
        <authorList>
            <person name="Smith C.H."/>
        </authorList>
    </citation>
    <scope>NUCLEOTIDE SEQUENCE</scope>
    <source>
        <strain evidence="2">CHS0354</strain>
        <tissue evidence="2">Mantle</tissue>
    </source>
</reference>
<dbReference type="EMBL" id="JAEAOA010000646">
    <property type="protein sequence ID" value="KAK3608471.1"/>
    <property type="molecule type" value="Genomic_DNA"/>
</dbReference>
<sequence length="155" mass="18271">MRFMVKSETITYIIRTRNVLGSRLGRCVLLQTSIFGQLSDSIMDLDKELEDMTDSIMDLDKELEDMTDSIMDWDKELEDMTDSIMDWDKEVEDMTDSIMDWDKELEDMKGQMSISDRLHSSFGANRYTFPEIYIALKLTHRNYYGVRFFKQNAAL</sequence>
<reference evidence="2" key="3">
    <citation type="submission" date="2023-05" db="EMBL/GenBank/DDBJ databases">
        <authorList>
            <person name="Smith C.H."/>
        </authorList>
    </citation>
    <scope>NUCLEOTIDE SEQUENCE</scope>
    <source>
        <strain evidence="2">CHS0354</strain>
        <tissue evidence="2">Mantle</tissue>
    </source>
</reference>